<dbReference type="AlphaFoldDB" id="V9LKS7"/>
<dbReference type="SUPFAM" id="SSF49842">
    <property type="entry name" value="TNF-like"/>
    <property type="match status" value="1"/>
</dbReference>
<evidence type="ECO:0000256" key="3">
    <source>
        <dbReference type="ARBA" id="ARBA00022525"/>
    </source>
</evidence>
<dbReference type="InterPro" id="IPR008983">
    <property type="entry name" value="Tumour_necrosis_fac-like_dom"/>
</dbReference>
<dbReference type="GO" id="GO:0005125">
    <property type="term" value="F:cytokine activity"/>
    <property type="evidence" value="ECO:0007669"/>
    <property type="project" value="UniProtKB-KW"/>
</dbReference>
<evidence type="ECO:0000256" key="5">
    <source>
        <dbReference type="ARBA" id="ARBA00023180"/>
    </source>
</evidence>
<evidence type="ECO:0000256" key="6">
    <source>
        <dbReference type="SAM" id="MobiDB-lite"/>
    </source>
</evidence>
<keyword evidence="2" id="KW-0202">Cytokine</keyword>
<evidence type="ECO:0000256" key="2">
    <source>
        <dbReference type="ARBA" id="ARBA00022514"/>
    </source>
</evidence>
<dbReference type="PANTHER" id="PTHR15151:SF20">
    <property type="entry name" value="TUMOR NECROSIS FACTOR LIGAND SUPERFAMILY MEMBER 12"/>
    <property type="match status" value="1"/>
</dbReference>
<organism evidence="8">
    <name type="scientific">Callorhinchus milii</name>
    <name type="common">Ghost shark</name>
    <dbReference type="NCBI Taxonomy" id="7868"/>
    <lineage>
        <taxon>Eukaryota</taxon>
        <taxon>Metazoa</taxon>
        <taxon>Chordata</taxon>
        <taxon>Craniata</taxon>
        <taxon>Vertebrata</taxon>
        <taxon>Chondrichthyes</taxon>
        <taxon>Holocephali</taxon>
        <taxon>Chimaeriformes</taxon>
        <taxon>Callorhinchidae</taxon>
        <taxon>Callorhinchus</taxon>
    </lineage>
</organism>
<evidence type="ECO:0000256" key="4">
    <source>
        <dbReference type="ARBA" id="ARBA00023157"/>
    </source>
</evidence>
<keyword evidence="7" id="KW-0812">Transmembrane</keyword>
<dbReference type="PANTHER" id="PTHR15151">
    <property type="entry name" value="PROTEIN EIGER"/>
    <property type="match status" value="1"/>
</dbReference>
<feature type="non-terminal residue" evidence="8">
    <location>
        <position position="206"/>
    </location>
</feature>
<feature type="non-terminal residue" evidence="8">
    <location>
        <position position="1"/>
    </location>
</feature>
<feature type="region of interest" description="Disordered" evidence="6">
    <location>
        <begin position="106"/>
        <end position="147"/>
    </location>
</feature>
<keyword evidence="5" id="KW-0325">Glycoprotein</keyword>
<dbReference type="InterPro" id="IPR051748">
    <property type="entry name" value="TNF_Ligand_Superfamily"/>
</dbReference>
<comment type="subcellular location">
    <subcellularLocation>
        <location evidence="1">Secreted</location>
    </subcellularLocation>
</comment>
<feature type="compositionally biased region" description="Basic residues" evidence="6">
    <location>
        <begin position="110"/>
        <end position="119"/>
    </location>
</feature>
<accession>V9LKS7</accession>
<protein>
    <submittedName>
        <fullName evidence="8">Tumor necrosis factor ligand superfamily member 12</fullName>
    </submittedName>
</protein>
<evidence type="ECO:0000256" key="7">
    <source>
        <dbReference type="SAM" id="Phobius"/>
    </source>
</evidence>
<keyword evidence="7" id="KW-0472">Membrane</keyword>
<keyword evidence="7" id="KW-1133">Transmembrane helix</keyword>
<dbReference type="GO" id="GO:0005615">
    <property type="term" value="C:extracellular space"/>
    <property type="evidence" value="ECO:0007669"/>
    <property type="project" value="UniProtKB-KW"/>
</dbReference>
<keyword evidence="3" id="KW-0964">Secreted</keyword>
<name>V9LKS7_CALMI</name>
<sequence length="206" mass="23510">THTHTHMEGTQRRSGQVWRTGRKLRLSSWKLLTVLSVSLASFSLVIAAVSWGWAGSLTHSLRVLEQNFEKERGVSFSFKDLDTRALRDITSGTGSLGLLQHFLDTERETQRRRRKRKAHSRGETGRKNPSRSAAHFEVKPSHTNGNTKYMVGRDGIIRDWVAMQTTSRSPLLYNNQTGEFTVTREGVYYLYSQSLSRIINMAELRA</sequence>
<keyword evidence="4" id="KW-1015">Disulfide bond</keyword>
<dbReference type="EMBL" id="KA353643">
    <property type="protein sequence ID" value="AFP92137.1"/>
    <property type="molecule type" value="mRNA"/>
</dbReference>
<dbReference type="Gene3D" id="2.60.120.40">
    <property type="match status" value="1"/>
</dbReference>
<proteinExistence type="evidence at transcript level"/>
<feature type="transmembrane region" description="Helical" evidence="7">
    <location>
        <begin position="31"/>
        <end position="54"/>
    </location>
</feature>
<reference evidence="8" key="1">
    <citation type="journal article" date="2014" name="Nature">
        <title>Elephant shark genome provides unique insights into gnathostome evolution.</title>
        <authorList>
            <consortium name="International Elephant Shark Genome Sequencing Consortium"/>
            <person name="Venkatesh B."/>
            <person name="Lee A.P."/>
            <person name="Ravi V."/>
            <person name="Maurya A.K."/>
            <person name="Lian M.M."/>
            <person name="Swann J.B."/>
            <person name="Ohta Y."/>
            <person name="Flajnik M.F."/>
            <person name="Sutoh Y."/>
            <person name="Kasahara M."/>
            <person name="Hoon S."/>
            <person name="Gangu V."/>
            <person name="Roy S.W."/>
            <person name="Irimia M."/>
            <person name="Korzh V."/>
            <person name="Kondrychyn I."/>
            <person name="Lim Z.W."/>
            <person name="Tay B.H."/>
            <person name="Tohari S."/>
            <person name="Kong K.W."/>
            <person name="Ho S."/>
            <person name="Lorente-Galdos B."/>
            <person name="Quilez J."/>
            <person name="Marques-Bonet T."/>
            <person name="Raney B.J."/>
            <person name="Ingham P.W."/>
            <person name="Tay A."/>
            <person name="Hillier L.W."/>
            <person name="Minx P."/>
            <person name="Boehm T."/>
            <person name="Wilson R.K."/>
            <person name="Brenner S."/>
            <person name="Warren W.C."/>
        </authorList>
    </citation>
    <scope>NUCLEOTIDE SEQUENCE</scope>
    <source>
        <tissue evidence="8">Brain</tissue>
    </source>
</reference>
<evidence type="ECO:0000256" key="1">
    <source>
        <dbReference type="ARBA" id="ARBA00004613"/>
    </source>
</evidence>
<evidence type="ECO:0000313" key="8">
    <source>
        <dbReference type="EMBL" id="AFP92137.1"/>
    </source>
</evidence>